<sequence length="49" mass="5884">MEKFNFENNIGKENKLPQIEIYKLTNFCKLQNYTSVNIFLKDIFEPIVN</sequence>
<keyword evidence="2" id="KW-1185">Reference proteome</keyword>
<evidence type="ECO:0000313" key="2">
    <source>
        <dbReference type="Proteomes" id="UP001160991"/>
    </source>
</evidence>
<dbReference type="RefSeq" id="WP_080555153.1">
    <property type="nucleotide sequence ID" value="NZ_JARZZP010000020.1"/>
</dbReference>
<comment type="caution">
    <text evidence="1">The sequence shown here is derived from an EMBL/GenBank/DDBJ whole genome shotgun (WGS) entry which is preliminary data.</text>
</comment>
<name>A0ABT6PFZ7_9STRE</name>
<accession>A0ABT6PFZ7</accession>
<dbReference type="Proteomes" id="UP001160991">
    <property type="component" value="Unassembled WGS sequence"/>
</dbReference>
<dbReference type="EMBL" id="JARZZP010000020">
    <property type="protein sequence ID" value="MDI1474860.1"/>
    <property type="molecule type" value="Genomic_DNA"/>
</dbReference>
<gene>
    <name evidence="1" type="ORF">QEZ38_09195</name>
</gene>
<evidence type="ECO:0000313" key="1">
    <source>
        <dbReference type="EMBL" id="MDI1474860.1"/>
    </source>
</evidence>
<organism evidence="1 2">
    <name type="scientific">Streptococcus taonis</name>
    <dbReference type="NCBI Taxonomy" id="3041623"/>
    <lineage>
        <taxon>Bacteria</taxon>
        <taxon>Bacillati</taxon>
        <taxon>Bacillota</taxon>
        <taxon>Bacilli</taxon>
        <taxon>Lactobacillales</taxon>
        <taxon>Streptococcaceae</taxon>
        <taxon>Streptococcus</taxon>
    </lineage>
</organism>
<protein>
    <submittedName>
        <fullName evidence="1">Cell envelope</fullName>
    </submittedName>
</protein>
<dbReference type="GeneID" id="83686944"/>
<proteinExistence type="predicted"/>
<reference evidence="1" key="1">
    <citation type="submission" date="2023-04" db="EMBL/GenBank/DDBJ databases">
        <title>A new Streptococcus species isolated from the patient with bacteremia.</title>
        <authorList>
            <person name="Chen Y.-S."/>
            <person name="Lee C.-Y."/>
            <person name="Chan C.-K."/>
        </authorList>
    </citation>
    <scope>NUCLEOTIDE SEQUENCE</scope>
    <source>
        <strain evidence="1">ST22-14</strain>
    </source>
</reference>